<evidence type="ECO:0000256" key="3">
    <source>
        <dbReference type="ARBA" id="ARBA00022525"/>
    </source>
</evidence>
<comment type="caution">
    <text evidence="4">The sequence shown here is derived from an EMBL/GenBank/DDBJ whole genome shotgun (WGS) entry which is preliminary data.</text>
</comment>
<dbReference type="InterPro" id="IPR011042">
    <property type="entry name" value="6-blade_b-propeller_TolB-like"/>
</dbReference>
<organism evidence="4 5">
    <name type="scientific">Phyllosticta capitalensis</name>
    <dbReference type="NCBI Taxonomy" id="121624"/>
    <lineage>
        <taxon>Eukaryota</taxon>
        <taxon>Fungi</taxon>
        <taxon>Dikarya</taxon>
        <taxon>Ascomycota</taxon>
        <taxon>Pezizomycotina</taxon>
        <taxon>Dothideomycetes</taxon>
        <taxon>Dothideomycetes incertae sedis</taxon>
        <taxon>Botryosphaeriales</taxon>
        <taxon>Phyllostictaceae</taxon>
        <taxon>Phyllosticta</taxon>
    </lineage>
</organism>
<evidence type="ECO:0000256" key="1">
    <source>
        <dbReference type="ARBA" id="ARBA00004613"/>
    </source>
</evidence>
<dbReference type="InterPro" id="IPR017996">
    <property type="entry name" value="MRJP/yellow-related"/>
</dbReference>
<keyword evidence="3" id="KW-0964">Secreted</keyword>
<dbReference type="Proteomes" id="UP001492380">
    <property type="component" value="Unassembled WGS sequence"/>
</dbReference>
<dbReference type="Pfam" id="PF03022">
    <property type="entry name" value="MRJP"/>
    <property type="match status" value="1"/>
</dbReference>
<evidence type="ECO:0000313" key="5">
    <source>
        <dbReference type="Proteomes" id="UP001492380"/>
    </source>
</evidence>
<dbReference type="Gene3D" id="2.120.10.30">
    <property type="entry name" value="TolB, C-terminal domain"/>
    <property type="match status" value="1"/>
</dbReference>
<comment type="subcellular location">
    <subcellularLocation>
        <location evidence="1">Secreted</location>
    </subcellularLocation>
</comment>
<dbReference type="SUPFAM" id="SSF101898">
    <property type="entry name" value="NHL repeat"/>
    <property type="match status" value="1"/>
</dbReference>
<keyword evidence="5" id="KW-1185">Reference proteome</keyword>
<reference evidence="4 5" key="1">
    <citation type="submission" date="2024-04" db="EMBL/GenBank/DDBJ databases">
        <title>Phyllosticta paracitricarpa is synonymous to the EU quarantine fungus P. citricarpa based on phylogenomic analyses.</title>
        <authorList>
            <consortium name="Lawrence Berkeley National Laboratory"/>
            <person name="Van Ingen-Buijs V.A."/>
            <person name="Van Westerhoven A.C."/>
            <person name="Haridas S."/>
            <person name="Skiadas P."/>
            <person name="Martin F."/>
            <person name="Groenewald J.Z."/>
            <person name="Crous P.W."/>
            <person name="Seidl M.F."/>
        </authorList>
    </citation>
    <scope>NUCLEOTIDE SEQUENCE [LARGE SCALE GENOMIC DNA]</scope>
    <source>
        <strain evidence="4 5">CBS 123374</strain>
    </source>
</reference>
<proteinExistence type="inferred from homology"/>
<dbReference type="PANTHER" id="PTHR10009:SF18">
    <property type="entry name" value="PROTEIN YELLOW-LIKE PROTEIN"/>
    <property type="match status" value="1"/>
</dbReference>
<evidence type="ECO:0000313" key="4">
    <source>
        <dbReference type="EMBL" id="KAK8223312.1"/>
    </source>
</evidence>
<protein>
    <submittedName>
        <fullName evidence="4">Major royal jelly protein-domain-containing protein</fullName>
    </submittedName>
</protein>
<dbReference type="EMBL" id="JBBWRZ010000014">
    <property type="protein sequence ID" value="KAK8223312.1"/>
    <property type="molecule type" value="Genomic_DNA"/>
</dbReference>
<accession>A0ABR1YAI3</accession>
<evidence type="ECO:0000256" key="2">
    <source>
        <dbReference type="ARBA" id="ARBA00009127"/>
    </source>
</evidence>
<comment type="similarity">
    <text evidence="2">Belongs to the major royal jelly protein family.</text>
</comment>
<name>A0ABR1YAI3_9PEZI</name>
<sequence>MLALFCLVATALAQITFQDASGTSLRTDNGSYGPPLEEIHYYWDQWPIGLSVSSTGRLFVCYTRGDYSYTLGEAVNKTAEKPYPSAELNLPVSQLGTSFNGIPFGSSDSTAFISVQALYITPETPTRDETLWVLDTGRPSIKDSKNKSTTYYASPGGPKLVGISLRNDSIYETFAFPASVHYPDSYMNDLRFDMRANISAGGRGVAYIVDSSDEGRPGFIILDLGTGDSWRRLTQHPSVLRVERDVPSYFGHAFYQRSVGSPISTLKEGNDGMQLSADGATIYYSPLTSDVLYSVPTANLLARDTGNPLAELAAANNVSCLGQRGGNANGFEGDSNGLVYMLMPEHNAVYYYDPADLQTHTFIRDPRIMWPDSASVAEDGYFYVNINQLPFQPQWNDGVDLRVKPGAVLRAKLPRGGSKIRGLV</sequence>
<dbReference type="PANTHER" id="PTHR10009">
    <property type="entry name" value="PROTEIN YELLOW-RELATED"/>
    <property type="match status" value="1"/>
</dbReference>
<gene>
    <name evidence="4" type="ORF">HDK90DRAFT_422470</name>
</gene>